<evidence type="ECO:0000313" key="1">
    <source>
        <dbReference type="EMBL" id="MDP9806704.1"/>
    </source>
</evidence>
<comment type="caution">
    <text evidence="1">The sequence shown here is derived from an EMBL/GenBank/DDBJ whole genome shotgun (WGS) entry which is preliminary data.</text>
</comment>
<gene>
    <name evidence="1" type="ORF">J2S70_001286</name>
</gene>
<proteinExistence type="predicted"/>
<organism evidence="1 2">
    <name type="scientific">Trueperella bonasi</name>
    <dbReference type="NCBI Taxonomy" id="312286"/>
    <lineage>
        <taxon>Bacteria</taxon>
        <taxon>Bacillati</taxon>
        <taxon>Actinomycetota</taxon>
        <taxon>Actinomycetes</taxon>
        <taxon>Actinomycetales</taxon>
        <taxon>Actinomycetaceae</taxon>
        <taxon>Trueperella</taxon>
    </lineage>
</organism>
<dbReference type="Pfam" id="PF21853">
    <property type="entry name" value="DUF6912"/>
    <property type="match status" value="1"/>
</dbReference>
<evidence type="ECO:0008006" key="3">
    <source>
        <dbReference type="Google" id="ProtNLM"/>
    </source>
</evidence>
<name>A0ABT9NH21_9ACTO</name>
<dbReference type="EMBL" id="JAUSQX010000001">
    <property type="protein sequence ID" value="MDP9806704.1"/>
    <property type="molecule type" value="Genomic_DNA"/>
</dbReference>
<protein>
    <recommendedName>
        <fullName evidence="3">PIN domain-containing protein</fullName>
    </recommendedName>
</protein>
<evidence type="ECO:0000313" key="2">
    <source>
        <dbReference type="Proteomes" id="UP001243212"/>
    </source>
</evidence>
<sequence>MRIYVPLDPSDLRREISPRTVHAVTARLKSAVPGEDPEGWEMIATLAAADDSLRRLAEFETQVLRRIVCVAEVPNSVLEADDELPTACRLLDPVSWDDVVTILVDEPGSEKVIERAVGGDEKAFMASGDIDLMWYDVVERKMLARELGVY</sequence>
<accession>A0ABT9NH21</accession>
<dbReference type="Proteomes" id="UP001243212">
    <property type="component" value="Unassembled WGS sequence"/>
</dbReference>
<dbReference type="RefSeq" id="WP_307682913.1">
    <property type="nucleotide sequence ID" value="NZ_JAUSQX010000001.1"/>
</dbReference>
<keyword evidence="2" id="KW-1185">Reference proteome</keyword>
<reference evidence="1 2" key="1">
    <citation type="submission" date="2023-07" db="EMBL/GenBank/DDBJ databases">
        <title>Sequencing the genomes of 1000 actinobacteria strains.</title>
        <authorList>
            <person name="Klenk H.-P."/>
        </authorList>
    </citation>
    <scope>NUCLEOTIDE SEQUENCE [LARGE SCALE GENOMIC DNA]</scope>
    <source>
        <strain evidence="1 2">DSM 17163</strain>
    </source>
</reference>
<dbReference type="InterPro" id="IPR054206">
    <property type="entry name" value="DUF6912"/>
</dbReference>